<comment type="function">
    <text evidence="9">Catalyzes an amino-pyrimidine hydrolysis reaction at the C5' of the pyrimidine moiety of thiamine compounds, a reaction that is part of a thiamine salvage pathway.</text>
</comment>
<dbReference type="STRING" id="519472.BHY08_09555"/>
<evidence type="ECO:0000256" key="9">
    <source>
        <dbReference type="RuleBase" id="RU363093"/>
    </source>
</evidence>
<evidence type="ECO:0000313" key="11">
    <source>
        <dbReference type="EMBL" id="APB32031.1"/>
    </source>
</evidence>
<dbReference type="Gene3D" id="1.20.910.10">
    <property type="entry name" value="Heme oxygenase-like"/>
    <property type="match status" value="1"/>
</dbReference>
<evidence type="ECO:0000256" key="2">
    <source>
        <dbReference type="ARBA" id="ARBA00004948"/>
    </source>
</evidence>
<dbReference type="NCBIfam" id="TIGR04306">
    <property type="entry name" value="salvage_TenA"/>
    <property type="match status" value="1"/>
</dbReference>
<comment type="similarity">
    <text evidence="3 9">Belongs to the TenA family.</text>
</comment>
<dbReference type="PANTHER" id="PTHR43198">
    <property type="entry name" value="BIFUNCTIONAL TH2 PROTEIN"/>
    <property type="match status" value="1"/>
</dbReference>
<dbReference type="Pfam" id="PF03070">
    <property type="entry name" value="TENA_THI-4"/>
    <property type="match status" value="1"/>
</dbReference>
<protein>
    <recommendedName>
        <fullName evidence="6 9">Aminopyrimidine aminohydrolase</fullName>
        <ecNumber evidence="5 9">3.5.99.2</ecNumber>
    </recommendedName>
</protein>
<evidence type="ECO:0000256" key="7">
    <source>
        <dbReference type="ARBA" id="ARBA00022977"/>
    </source>
</evidence>
<dbReference type="OrthoDB" id="34166at2"/>
<dbReference type="InterPro" id="IPR050967">
    <property type="entry name" value="Thiamine_Salvage_TenA"/>
</dbReference>
<proteinExistence type="inferred from homology"/>
<sequence length="228" mass="26487">MFTKIAREKSAPYWEGSFTHPFVAGLQEGTLSDEAFRYYLIQDGYYLDHFSKLHRLIAEQVEDEEVKEMLLTGADHLKEGEMSIREDFFTELGITDEAVASTDIAPTAYHYVSHMYRQLIDGTPNSAVAGLLPCAWLYQEIGTELIKTGSPHQLYQRWIETYSGEESKEEVAHKCALLNRLYEESDKEEQEKMIEAFYVSAQMEYLFWEMAYTHQKWPEGEKDAISNY</sequence>
<dbReference type="InterPro" id="IPR016084">
    <property type="entry name" value="Haem_Oase-like_multi-hlx"/>
</dbReference>
<dbReference type="AlphaFoldDB" id="A0A1J0A801"/>
<feature type="domain" description="Thiaminase-2/PQQC" evidence="10">
    <location>
        <begin position="9"/>
        <end position="213"/>
    </location>
</feature>
<dbReference type="RefSeq" id="WP_071457640.1">
    <property type="nucleotide sequence ID" value="NZ_CP017267.1"/>
</dbReference>
<dbReference type="SUPFAM" id="SSF48613">
    <property type="entry name" value="Heme oxygenase-like"/>
    <property type="match status" value="1"/>
</dbReference>
<comment type="catalytic activity">
    <reaction evidence="1 9">
        <text>4-amino-5-aminomethyl-2-methylpyrimidine + H2O = 4-amino-5-hydroxymethyl-2-methylpyrimidine + NH4(+)</text>
        <dbReference type="Rhea" id="RHEA:31799"/>
        <dbReference type="ChEBI" id="CHEBI:15377"/>
        <dbReference type="ChEBI" id="CHEBI:16892"/>
        <dbReference type="ChEBI" id="CHEBI:28938"/>
        <dbReference type="ChEBI" id="CHEBI:63416"/>
        <dbReference type="EC" id="3.5.99.2"/>
    </reaction>
</comment>
<dbReference type="GO" id="GO:0005829">
    <property type="term" value="C:cytosol"/>
    <property type="evidence" value="ECO:0007669"/>
    <property type="project" value="TreeGrafter"/>
</dbReference>
<dbReference type="GO" id="GO:0050334">
    <property type="term" value="F:thiaminase activity"/>
    <property type="evidence" value="ECO:0007669"/>
    <property type="project" value="UniProtKB-EC"/>
</dbReference>
<keyword evidence="12" id="KW-1185">Reference proteome</keyword>
<dbReference type="PANTHER" id="PTHR43198:SF2">
    <property type="entry name" value="SI:CH1073-67J19.1-RELATED"/>
    <property type="match status" value="1"/>
</dbReference>
<evidence type="ECO:0000259" key="10">
    <source>
        <dbReference type="Pfam" id="PF03070"/>
    </source>
</evidence>
<evidence type="ECO:0000256" key="6">
    <source>
        <dbReference type="ARBA" id="ARBA00013647"/>
    </source>
</evidence>
<comment type="pathway">
    <text evidence="2 9">Cofactor biosynthesis; thiamine diphosphate biosynthesis.</text>
</comment>
<reference evidence="11 12" key="1">
    <citation type="submission" date="2016-09" db="EMBL/GenBank/DDBJ databases">
        <title>Vagococcus teuberi sp. nov., isolated from the Malian artisanal sour milk fene.</title>
        <authorList>
            <person name="Wullschleger S."/>
            <person name="Seifert C."/>
            <person name="Baumgartner S."/>
            <person name="Lacroix C."/>
            <person name="Bonfoh B."/>
            <person name="Stevens M.J."/>
            <person name="Meile L."/>
        </authorList>
    </citation>
    <scope>NUCLEOTIDE SEQUENCE [LARGE SCALE GENOMIC DNA]</scope>
    <source>
        <strain evidence="11 12">DSM 21459</strain>
    </source>
</reference>
<evidence type="ECO:0000256" key="1">
    <source>
        <dbReference type="ARBA" id="ARBA00001881"/>
    </source>
</evidence>
<evidence type="ECO:0000313" key="12">
    <source>
        <dbReference type="Proteomes" id="UP000191200"/>
    </source>
</evidence>
<dbReference type="EC" id="3.5.99.2" evidence="5 9"/>
<dbReference type="EMBL" id="CP017267">
    <property type="protein sequence ID" value="APB32031.1"/>
    <property type="molecule type" value="Genomic_DNA"/>
</dbReference>
<dbReference type="CDD" id="cd19364">
    <property type="entry name" value="TenA_C_BsTenA-like"/>
    <property type="match status" value="1"/>
</dbReference>
<evidence type="ECO:0000256" key="5">
    <source>
        <dbReference type="ARBA" id="ARBA00012684"/>
    </source>
</evidence>
<keyword evidence="9" id="KW-0378">Hydrolase</keyword>
<name>A0A1J0A801_9ENTE</name>
<dbReference type="GO" id="GO:0009228">
    <property type="term" value="P:thiamine biosynthetic process"/>
    <property type="evidence" value="ECO:0007669"/>
    <property type="project" value="UniProtKB-KW"/>
</dbReference>
<evidence type="ECO:0000256" key="3">
    <source>
        <dbReference type="ARBA" id="ARBA00010264"/>
    </source>
</evidence>
<dbReference type="GO" id="GO:0009229">
    <property type="term" value="P:thiamine diphosphate biosynthetic process"/>
    <property type="evidence" value="ECO:0007669"/>
    <property type="project" value="UniProtKB-UniPathway"/>
</dbReference>
<dbReference type="KEGG" id="vte:BHY08_09555"/>
<comment type="subunit">
    <text evidence="4">Homotetramer.</text>
</comment>
<evidence type="ECO:0000256" key="8">
    <source>
        <dbReference type="ARBA" id="ARBA00048337"/>
    </source>
</evidence>
<dbReference type="Proteomes" id="UP000191200">
    <property type="component" value="Chromosome"/>
</dbReference>
<gene>
    <name evidence="11" type="ORF">BHY08_09555</name>
</gene>
<organism evidence="11 12">
    <name type="scientific">Vagococcus teuberi</name>
    <dbReference type="NCBI Taxonomy" id="519472"/>
    <lineage>
        <taxon>Bacteria</taxon>
        <taxon>Bacillati</taxon>
        <taxon>Bacillota</taxon>
        <taxon>Bacilli</taxon>
        <taxon>Lactobacillales</taxon>
        <taxon>Enterococcaceae</taxon>
        <taxon>Vagococcus</taxon>
    </lineage>
</organism>
<comment type="catalytic activity">
    <reaction evidence="8 9">
        <text>thiamine + H2O = 5-(2-hydroxyethyl)-4-methylthiazole + 4-amino-5-hydroxymethyl-2-methylpyrimidine + H(+)</text>
        <dbReference type="Rhea" id="RHEA:17509"/>
        <dbReference type="ChEBI" id="CHEBI:15377"/>
        <dbReference type="ChEBI" id="CHEBI:15378"/>
        <dbReference type="ChEBI" id="CHEBI:16892"/>
        <dbReference type="ChEBI" id="CHEBI:17957"/>
        <dbReference type="ChEBI" id="CHEBI:18385"/>
        <dbReference type="EC" id="3.5.99.2"/>
    </reaction>
</comment>
<evidence type="ECO:0000256" key="4">
    <source>
        <dbReference type="ARBA" id="ARBA00011881"/>
    </source>
</evidence>
<keyword evidence="7 9" id="KW-0784">Thiamine biosynthesis</keyword>
<accession>A0A1J0A801</accession>
<dbReference type="InterPro" id="IPR027574">
    <property type="entry name" value="Thiaminase_II"/>
</dbReference>
<dbReference type="UniPathway" id="UPA00060"/>
<dbReference type="InterPro" id="IPR004305">
    <property type="entry name" value="Thiaminase-2/PQQC"/>
</dbReference>